<proteinExistence type="predicted"/>
<reference evidence="2 3" key="1">
    <citation type="submission" date="2016-03" db="EMBL/GenBank/DDBJ databases">
        <title>Genome sequence of Rhodococcus kyotonensis KB10.</title>
        <authorList>
            <person name="Jeong H."/>
            <person name="Hong C.E."/>
            <person name="Jo S.H."/>
            <person name="Park J.M."/>
        </authorList>
    </citation>
    <scope>NUCLEOTIDE SEQUENCE [LARGE SCALE GENOMIC DNA]</scope>
    <source>
        <strain evidence="2 3">KB10</strain>
    </source>
</reference>
<gene>
    <name evidence="2" type="ORF">A3K89_02240</name>
</gene>
<sequence length="180" mass="18280">MPEPIHAIAPLAAFVPLAADIPPGVDVDSIVAAVEATGVSAPASVEDGLLDAVQRAEDNGIDLSIVVVEQNASHDSQLRDLATAVGAQDGGTVLVLSPGQVGSFSDSVSRVVLEAGQDRTYTGDPVVAADNFVDTLTGDQTPWALMTGAIVVVVAGAAAATAVAKVRRHTSVEHRPTADR</sequence>
<dbReference type="AlphaFoldDB" id="A0A177YFC3"/>
<evidence type="ECO:0000256" key="1">
    <source>
        <dbReference type="SAM" id="Phobius"/>
    </source>
</evidence>
<name>A0A177YFC3_9NOCA</name>
<protein>
    <recommendedName>
        <fullName evidence="4">TPM domain-containing protein</fullName>
    </recommendedName>
</protein>
<dbReference type="EMBL" id="LVHI01000012">
    <property type="protein sequence ID" value="OAK54256.1"/>
    <property type="molecule type" value="Genomic_DNA"/>
</dbReference>
<comment type="caution">
    <text evidence="2">The sequence shown here is derived from an EMBL/GenBank/DDBJ whole genome shotgun (WGS) entry which is preliminary data.</text>
</comment>
<evidence type="ECO:0000313" key="2">
    <source>
        <dbReference type="EMBL" id="OAK54256.1"/>
    </source>
</evidence>
<organism evidence="2 3">
    <name type="scientific">Rhodococcoides kyotonense</name>
    <dbReference type="NCBI Taxonomy" id="398843"/>
    <lineage>
        <taxon>Bacteria</taxon>
        <taxon>Bacillati</taxon>
        <taxon>Actinomycetota</taxon>
        <taxon>Actinomycetes</taxon>
        <taxon>Mycobacteriales</taxon>
        <taxon>Nocardiaceae</taxon>
        <taxon>Rhodococcoides</taxon>
    </lineage>
</organism>
<keyword evidence="1" id="KW-1133">Transmembrane helix</keyword>
<evidence type="ECO:0000313" key="3">
    <source>
        <dbReference type="Proteomes" id="UP000077519"/>
    </source>
</evidence>
<keyword evidence="1" id="KW-0812">Transmembrane</keyword>
<dbReference type="Proteomes" id="UP000077519">
    <property type="component" value="Unassembled WGS sequence"/>
</dbReference>
<accession>A0A177YFC3</accession>
<keyword evidence="1" id="KW-0472">Membrane</keyword>
<dbReference type="RefSeq" id="WP_068424215.1">
    <property type="nucleotide sequence ID" value="NZ_LVHI01000012.1"/>
</dbReference>
<evidence type="ECO:0008006" key="4">
    <source>
        <dbReference type="Google" id="ProtNLM"/>
    </source>
</evidence>
<dbReference type="Pfam" id="PF20381">
    <property type="entry name" value="Rv1476"/>
    <property type="match status" value="1"/>
</dbReference>
<feature type="transmembrane region" description="Helical" evidence="1">
    <location>
        <begin position="143"/>
        <end position="164"/>
    </location>
</feature>
<dbReference type="InterPro" id="IPR046498">
    <property type="entry name" value="Rv1476-like"/>
</dbReference>
<keyword evidence="3" id="KW-1185">Reference proteome</keyword>